<evidence type="ECO:0000256" key="1">
    <source>
        <dbReference type="ARBA" id="ARBA00000971"/>
    </source>
</evidence>
<evidence type="ECO:0000313" key="12">
    <source>
        <dbReference type="EnsemblMetazoa" id="XP_014259635.1"/>
    </source>
</evidence>
<dbReference type="OMA" id="SWIKINA"/>
<evidence type="ECO:0000256" key="4">
    <source>
        <dbReference type="ARBA" id="ARBA00013194"/>
    </source>
</evidence>
<dbReference type="GeneID" id="106672602"/>
<name>A0A8I6S8W6_CIMLE</name>
<dbReference type="FunFam" id="1.20.120.1150:FF:000002">
    <property type="entry name" value="Serine/threonine-protein phosphatase 2A activator"/>
    <property type="match status" value="1"/>
</dbReference>
<evidence type="ECO:0000256" key="2">
    <source>
        <dbReference type="ARBA" id="ARBA00004496"/>
    </source>
</evidence>
<dbReference type="GO" id="GO:0007052">
    <property type="term" value="P:mitotic spindle organization"/>
    <property type="evidence" value="ECO:0007669"/>
    <property type="project" value="TreeGrafter"/>
</dbReference>
<reference evidence="12" key="1">
    <citation type="submission" date="2022-01" db="UniProtKB">
        <authorList>
            <consortium name="EnsemblMetazoa"/>
        </authorList>
    </citation>
    <scope>IDENTIFICATION</scope>
</reference>
<keyword evidence="6 10" id="KW-0697">Rotamase</keyword>
<dbReference type="GO" id="GO:0000159">
    <property type="term" value="C:protein phosphatase type 2A complex"/>
    <property type="evidence" value="ECO:0007669"/>
    <property type="project" value="TreeGrafter"/>
</dbReference>
<organism evidence="12 13">
    <name type="scientific">Cimex lectularius</name>
    <name type="common">Bed bug</name>
    <name type="synonym">Acanthia lectularia</name>
    <dbReference type="NCBI Taxonomy" id="79782"/>
    <lineage>
        <taxon>Eukaryota</taxon>
        <taxon>Metazoa</taxon>
        <taxon>Ecdysozoa</taxon>
        <taxon>Arthropoda</taxon>
        <taxon>Hexapoda</taxon>
        <taxon>Insecta</taxon>
        <taxon>Pterygota</taxon>
        <taxon>Neoptera</taxon>
        <taxon>Paraneoptera</taxon>
        <taxon>Hemiptera</taxon>
        <taxon>Heteroptera</taxon>
        <taxon>Panheteroptera</taxon>
        <taxon>Cimicomorpha</taxon>
        <taxon>Cimicidae</taxon>
        <taxon>Cimex</taxon>
    </lineage>
</organism>
<keyword evidence="13" id="KW-1185">Reference proteome</keyword>
<dbReference type="GO" id="GO:0005737">
    <property type="term" value="C:cytoplasm"/>
    <property type="evidence" value="ECO:0007669"/>
    <property type="project" value="UniProtKB-SubCell"/>
</dbReference>
<feature type="region of interest" description="Disordered" evidence="11">
    <location>
        <begin position="1"/>
        <end position="21"/>
    </location>
</feature>
<dbReference type="OrthoDB" id="16120at2759"/>
<dbReference type="PIRSF" id="PIRSF016325">
    <property type="entry name" value="Phstyr_phstse_ac"/>
    <property type="match status" value="1"/>
</dbReference>
<dbReference type="AlphaFoldDB" id="A0A8I6S8W6"/>
<dbReference type="Proteomes" id="UP000494040">
    <property type="component" value="Unassembled WGS sequence"/>
</dbReference>
<dbReference type="PANTHER" id="PTHR10012">
    <property type="entry name" value="SERINE/THREONINE-PROTEIN PHOSPHATASE 2A REGULATORY SUBUNIT B"/>
    <property type="match status" value="1"/>
</dbReference>
<dbReference type="InterPro" id="IPR043170">
    <property type="entry name" value="PTPA_C_lid"/>
</dbReference>
<sequence length="380" mass="43760">MASEDDLSTPREIAEDREFKVPQRAVRSPEDMATWEKSGAYKMYLQFILDMNNTVKGRSCIAAYQQNPISDAILTILNTLLEWIDQIPPIQQPQRFGNKAFKIWFEKLRKESHEMFLNLFPDKFHVAIAEIHVYFAESFGNPTRIDYGTGHEMAFCMFLCCMFNINALTEREKLAGGLIIFTKYLDVVRKLQTVYKMEPAGSRGVWALDDFQFVPFIWGSAQLIGNPHIEPSDFLKEDIIMRYSEHYMFLKCIKYINENKTGLFAEHSNQLWNISGVLSWEKVNAGLIKMYKAEVLAKFPVIQHVLFGSILSIEVASPYNPRPYHRMMEHRPLPLKQSVVSLKDAKEPDLPVEEGEHESEHGSEGAIEEEEVHQGNSLTD</sequence>
<evidence type="ECO:0000256" key="9">
    <source>
        <dbReference type="ARBA" id="ARBA00044820"/>
    </source>
</evidence>
<dbReference type="InterPro" id="IPR037218">
    <property type="entry name" value="PTPA_sf"/>
</dbReference>
<comment type="subcellular location">
    <subcellularLocation>
        <location evidence="2 10">Cytoplasm</location>
    </subcellularLocation>
</comment>
<evidence type="ECO:0000256" key="7">
    <source>
        <dbReference type="ARBA" id="ARBA00023235"/>
    </source>
</evidence>
<feature type="region of interest" description="Disordered" evidence="11">
    <location>
        <begin position="345"/>
        <end position="380"/>
    </location>
</feature>
<dbReference type="PANTHER" id="PTHR10012:SF0">
    <property type="entry name" value="SERINE_THREONINE-PROTEIN PHOSPHATASE 2A ACTIVATOR"/>
    <property type="match status" value="1"/>
</dbReference>
<proteinExistence type="inferred from homology"/>
<dbReference type="GO" id="GO:0008160">
    <property type="term" value="F:protein tyrosine phosphatase activator activity"/>
    <property type="evidence" value="ECO:0007669"/>
    <property type="project" value="TreeGrafter"/>
</dbReference>
<comment type="similarity">
    <text evidence="3 10">Belongs to the PTPA-type PPIase family.</text>
</comment>
<evidence type="ECO:0000313" key="13">
    <source>
        <dbReference type="Proteomes" id="UP000494040"/>
    </source>
</evidence>
<feature type="compositionally biased region" description="Basic and acidic residues" evidence="11">
    <location>
        <begin position="8"/>
        <end position="21"/>
    </location>
</feature>
<evidence type="ECO:0000256" key="5">
    <source>
        <dbReference type="ARBA" id="ARBA00022490"/>
    </source>
</evidence>
<accession>A0A8I6S8W6</accession>
<dbReference type="Pfam" id="PF03095">
    <property type="entry name" value="PTPA"/>
    <property type="match status" value="1"/>
</dbReference>
<evidence type="ECO:0000256" key="11">
    <source>
        <dbReference type="SAM" id="MobiDB-lite"/>
    </source>
</evidence>
<evidence type="ECO:0000256" key="6">
    <source>
        <dbReference type="ARBA" id="ARBA00023110"/>
    </source>
</evidence>
<keyword evidence="7 10" id="KW-0413">Isomerase</keyword>
<dbReference type="SUPFAM" id="SSF140984">
    <property type="entry name" value="PTPA-like"/>
    <property type="match status" value="1"/>
</dbReference>
<keyword evidence="5 10" id="KW-0963">Cytoplasm</keyword>
<dbReference type="KEGG" id="clec:106672602"/>
<dbReference type="EC" id="5.2.1.8" evidence="4 10"/>
<dbReference type="CDD" id="cd04087">
    <property type="entry name" value="PTPA"/>
    <property type="match status" value="1"/>
</dbReference>
<comment type="catalytic activity">
    <reaction evidence="1 10">
        <text>[protein]-peptidylproline (omega=180) = [protein]-peptidylproline (omega=0)</text>
        <dbReference type="Rhea" id="RHEA:16237"/>
        <dbReference type="Rhea" id="RHEA-COMP:10747"/>
        <dbReference type="Rhea" id="RHEA-COMP:10748"/>
        <dbReference type="ChEBI" id="CHEBI:83833"/>
        <dbReference type="ChEBI" id="CHEBI:83834"/>
        <dbReference type="EC" id="5.2.1.8"/>
    </reaction>
</comment>
<comment type="function">
    <text evidence="10">PPIases accelerate the folding of proteins. It catalyzes the cis-trans isomerization of proline imidic peptide bonds in oligopeptides.</text>
</comment>
<dbReference type="GO" id="GO:0005634">
    <property type="term" value="C:nucleus"/>
    <property type="evidence" value="ECO:0007669"/>
    <property type="project" value="TreeGrafter"/>
</dbReference>
<dbReference type="GO" id="GO:0003755">
    <property type="term" value="F:peptidyl-prolyl cis-trans isomerase activity"/>
    <property type="evidence" value="ECO:0007669"/>
    <property type="project" value="UniProtKB-KW"/>
</dbReference>
<protein>
    <recommendedName>
        <fullName evidence="8 10">Serine/threonine-protein phosphatase 2A activator</fullName>
        <ecNumber evidence="4 10">5.2.1.8</ecNumber>
    </recommendedName>
    <alternativeName>
        <fullName evidence="9 10">Phosphotyrosyl phosphatase activator</fullName>
    </alternativeName>
</protein>
<evidence type="ECO:0000256" key="3">
    <source>
        <dbReference type="ARBA" id="ARBA00011019"/>
    </source>
</evidence>
<dbReference type="RefSeq" id="XP_014259635.1">
    <property type="nucleotide sequence ID" value="XM_014404149.1"/>
</dbReference>
<evidence type="ECO:0000256" key="8">
    <source>
        <dbReference type="ARBA" id="ARBA00044786"/>
    </source>
</evidence>
<evidence type="ECO:0000256" key="10">
    <source>
        <dbReference type="RuleBase" id="RU361210"/>
    </source>
</evidence>
<dbReference type="InterPro" id="IPR004327">
    <property type="entry name" value="Phstyr_phstse_ac"/>
</dbReference>
<dbReference type="EnsemblMetazoa" id="XM_014404149.1">
    <property type="protein sequence ID" value="XP_014259635.1"/>
    <property type="gene ID" value="LOC106672602"/>
</dbReference>
<dbReference type="Gene3D" id="1.20.120.1150">
    <property type="match status" value="1"/>
</dbReference>